<comment type="caution">
    <text evidence="2">The sequence shown here is derived from an EMBL/GenBank/DDBJ whole genome shotgun (WGS) entry which is preliminary data.</text>
</comment>
<protein>
    <submittedName>
        <fullName evidence="2">Uncharacterized protein</fullName>
    </submittedName>
</protein>
<keyword evidence="3" id="KW-1185">Reference proteome</keyword>
<proteinExistence type="predicted"/>
<dbReference type="AlphaFoldDB" id="A0AAD6UYZ7"/>
<evidence type="ECO:0000313" key="3">
    <source>
        <dbReference type="Proteomes" id="UP001219525"/>
    </source>
</evidence>
<evidence type="ECO:0000256" key="1">
    <source>
        <dbReference type="SAM" id="MobiDB-lite"/>
    </source>
</evidence>
<sequence length="264" mass="28146">MADPTTVSTFSPASGEAIQGVFGTSSSTARPPHGAYPPHLSCPFCPICPGADHLHMAAQLSACEPTRGRRARVRRAEASRRRHAGVARLAGGAAWRPCTLGCPRRAPRCPPPRRAPRTPMACCELRALEHSSSLAFEGRRRCAGVALAGGAAWHPCALAQLDVPAALRVAHRRGVHHARLCLNGGGVARRWRLLALWRSCAAPLLRAHDPAACRTHAAGRPPPPPRASRAPSLRAASSRSRGGGVARRSRSARLTPLYHMSKYT</sequence>
<dbReference type="Proteomes" id="UP001219525">
    <property type="component" value="Unassembled WGS sequence"/>
</dbReference>
<evidence type="ECO:0000313" key="2">
    <source>
        <dbReference type="EMBL" id="KAJ7198565.1"/>
    </source>
</evidence>
<feature type="region of interest" description="Disordered" evidence="1">
    <location>
        <begin position="215"/>
        <end position="251"/>
    </location>
</feature>
<dbReference type="EMBL" id="JARJCW010000072">
    <property type="protein sequence ID" value="KAJ7198565.1"/>
    <property type="molecule type" value="Genomic_DNA"/>
</dbReference>
<reference evidence="2" key="1">
    <citation type="submission" date="2023-03" db="EMBL/GenBank/DDBJ databases">
        <title>Massive genome expansion in bonnet fungi (Mycena s.s.) driven by repeated elements and novel gene families across ecological guilds.</title>
        <authorList>
            <consortium name="Lawrence Berkeley National Laboratory"/>
            <person name="Harder C.B."/>
            <person name="Miyauchi S."/>
            <person name="Viragh M."/>
            <person name="Kuo A."/>
            <person name="Thoen E."/>
            <person name="Andreopoulos B."/>
            <person name="Lu D."/>
            <person name="Skrede I."/>
            <person name="Drula E."/>
            <person name="Henrissat B."/>
            <person name="Morin E."/>
            <person name="Kohler A."/>
            <person name="Barry K."/>
            <person name="LaButti K."/>
            <person name="Morin E."/>
            <person name="Salamov A."/>
            <person name="Lipzen A."/>
            <person name="Mereny Z."/>
            <person name="Hegedus B."/>
            <person name="Baldrian P."/>
            <person name="Stursova M."/>
            <person name="Weitz H."/>
            <person name="Taylor A."/>
            <person name="Grigoriev I.V."/>
            <person name="Nagy L.G."/>
            <person name="Martin F."/>
            <person name="Kauserud H."/>
        </authorList>
    </citation>
    <scope>NUCLEOTIDE SEQUENCE</scope>
    <source>
        <strain evidence="2">9144</strain>
    </source>
</reference>
<gene>
    <name evidence="2" type="ORF">GGX14DRAFT_573441</name>
</gene>
<feature type="compositionally biased region" description="Low complexity" evidence="1">
    <location>
        <begin position="227"/>
        <end position="240"/>
    </location>
</feature>
<name>A0AAD6UYZ7_9AGAR</name>
<organism evidence="2 3">
    <name type="scientific">Mycena pura</name>
    <dbReference type="NCBI Taxonomy" id="153505"/>
    <lineage>
        <taxon>Eukaryota</taxon>
        <taxon>Fungi</taxon>
        <taxon>Dikarya</taxon>
        <taxon>Basidiomycota</taxon>
        <taxon>Agaricomycotina</taxon>
        <taxon>Agaricomycetes</taxon>
        <taxon>Agaricomycetidae</taxon>
        <taxon>Agaricales</taxon>
        <taxon>Marasmiineae</taxon>
        <taxon>Mycenaceae</taxon>
        <taxon>Mycena</taxon>
    </lineage>
</organism>
<accession>A0AAD6UYZ7</accession>